<organism evidence="2 3">
    <name type="scientific">Geomonas diazotrophica</name>
    <dbReference type="NCBI Taxonomy" id="2843197"/>
    <lineage>
        <taxon>Bacteria</taxon>
        <taxon>Pseudomonadati</taxon>
        <taxon>Thermodesulfobacteriota</taxon>
        <taxon>Desulfuromonadia</taxon>
        <taxon>Geobacterales</taxon>
        <taxon>Geobacteraceae</taxon>
        <taxon>Geomonas</taxon>
    </lineage>
</organism>
<evidence type="ECO:0000313" key="2">
    <source>
        <dbReference type="EMBL" id="QWV97328.1"/>
    </source>
</evidence>
<dbReference type="InterPro" id="IPR052024">
    <property type="entry name" value="Methanogen_methyltrans"/>
</dbReference>
<dbReference type="PANTHER" id="PTHR47099">
    <property type="entry name" value="METHYLCOBAMIDE:COM METHYLTRANSFERASE MTBA"/>
    <property type="match status" value="1"/>
</dbReference>
<gene>
    <name evidence="2" type="ORF">KP005_18605</name>
</gene>
<feature type="domain" description="Uroporphyrinogen decarboxylase (URO-D)" evidence="1">
    <location>
        <begin position="2"/>
        <end position="333"/>
    </location>
</feature>
<dbReference type="Proteomes" id="UP000683493">
    <property type="component" value="Chromosome"/>
</dbReference>
<protein>
    <submittedName>
        <fullName evidence="2">Uroporphyrinogen decarboxylase family protein</fullName>
    </submittedName>
</protein>
<evidence type="ECO:0000259" key="1">
    <source>
        <dbReference type="Pfam" id="PF01208"/>
    </source>
</evidence>
<reference evidence="2 3" key="1">
    <citation type="submission" date="2021-06" db="EMBL/GenBank/DDBJ databases">
        <title>Gemonas diversity in paddy soil.</title>
        <authorList>
            <person name="Liu G."/>
        </authorList>
    </citation>
    <scope>NUCLEOTIDE SEQUENCE [LARGE SCALE GENOMIC DNA]</scope>
    <source>
        <strain evidence="2 3">RG29</strain>
    </source>
</reference>
<accession>A0ABX8JG02</accession>
<evidence type="ECO:0000313" key="3">
    <source>
        <dbReference type="Proteomes" id="UP000683493"/>
    </source>
</evidence>
<name>A0ABX8JG02_9BACT</name>
<dbReference type="PANTHER" id="PTHR47099:SF1">
    <property type="entry name" value="METHYLCOBAMIDE:COM METHYLTRANSFERASE MTBA"/>
    <property type="match status" value="1"/>
</dbReference>
<proteinExistence type="predicted"/>
<sequence length="343" mass="36991">MTSMERVLTTASHREPDRVPLFLLLSLHGARELGLTIENYFSRAEHVVQGQLRMLERYGHDCIYSFFHASLEAEAWGGSTIFKEDGPPNAGPPPVKAEAIASLVPPRVAEQPGLRRVLEAQRALRREVGDSVPIVGVVMSPFSLPVMQLGFDHYLDLIFDRPDLMQRLMELNGAFCAEWANAQLAAGAHAICYFDPLASPKMIDPVLYRRYGAPTAQKTIAAIAGPTATHLASGPCLPVVDDLVATGTAMVGVGEEDLVAVKEACRGRLTVIGNLNGIRMRSWDEAATLAAVKEAIDAAASGGGFILSDQHGEIPWQVPEATLELIGEAVRAYGRYPLTGGRG</sequence>
<dbReference type="EMBL" id="CP076724">
    <property type="protein sequence ID" value="QWV97328.1"/>
    <property type="molecule type" value="Genomic_DNA"/>
</dbReference>
<dbReference type="CDD" id="cd03465">
    <property type="entry name" value="URO-D_like"/>
    <property type="match status" value="1"/>
</dbReference>
<dbReference type="Pfam" id="PF01208">
    <property type="entry name" value="URO-D"/>
    <property type="match status" value="1"/>
</dbReference>
<dbReference type="InterPro" id="IPR000257">
    <property type="entry name" value="Uroporphyrinogen_deCOase"/>
</dbReference>
<keyword evidence="3" id="KW-1185">Reference proteome</keyword>